<feature type="region of interest" description="Disordered" evidence="1">
    <location>
        <begin position="132"/>
        <end position="157"/>
    </location>
</feature>
<reference evidence="3 4" key="1">
    <citation type="submission" date="2023-08" db="EMBL/GenBank/DDBJ databases">
        <title>Black Yeasts Isolated from many extreme environments.</title>
        <authorList>
            <person name="Coleine C."/>
            <person name="Stajich J.E."/>
            <person name="Selbmann L."/>
        </authorList>
    </citation>
    <scope>NUCLEOTIDE SEQUENCE [LARGE SCALE GENOMIC DNA]</scope>
    <source>
        <strain evidence="3 4">CCFEE 5935</strain>
    </source>
</reference>
<gene>
    <name evidence="3" type="ORF">LTR77_004738</name>
</gene>
<dbReference type="Proteomes" id="UP001337655">
    <property type="component" value="Unassembled WGS sequence"/>
</dbReference>
<sequence>MKRSTSWTASPRRLQTFWGATKRCADDGEFENLLILVSTAHYLQLVDQQRKVTSQPKFIFINPPFRFIVEGTPFNVHSELVTQCSLPLKAMIEGGMRESQQGFVVLQDVDKATFTRFVEWLYRGDYNPALPTRPAPDVAESEQHGDENEPSIKPNAASSEDVIGVLDQSQTSQDDATNTITAPADVCKHGKVLGECEWACYKSEYQWYESDESKSYSNRQAKQRKREKRANIITTGPFKASSEFIKHPNDEQLEYLPAVMSHANLYIFAERFDIPDLMHKTATALNGALSWRILVAPELVTLI</sequence>
<dbReference type="InterPro" id="IPR000210">
    <property type="entry name" value="BTB/POZ_dom"/>
</dbReference>
<proteinExistence type="predicted"/>
<dbReference type="Gene3D" id="3.30.710.10">
    <property type="entry name" value="Potassium Channel Kv1.1, Chain A"/>
    <property type="match status" value="1"/>
</dbReference>
<evidence type="ECO:0000313" key="4">
    <source>
        <dbReference type="Proteomes" id="UP001337655"/>
    </source>
</evidence>
<dbReference type="PANTHER" id="PTHR47843:SF2">
    <property type="entry name" value="BTB DOMAIN-CONTAINING PROTEIN"/>
    <property type="match status" value="1"/>
</dbReference>
<dbReference type="GeneID" id="89926083"/>
<dbReference type="CDD" id="cd18186">
    <property type="entry name" value="BTB_POZ_ZBTB_KLHL-like"/>
    <property type="match status" value="1"/>
</dbReference>
<name>A0AAV9PE92_9PEZI</name>
<dbReference type="PANTHER" id="PTHR47843">
    <property type="entry name" value="BTB DOMAIN-CONTAINING PROTEIN-RELATED"/>
    <property type="match status" value="1"/>
</dbReference>
<evidence type="ECO:0000256" key="1">
    <source>
        <dbReference type="SAM" id="MobiDB-lite"/>
    </source>
</evidence>
<dbReference type="RefSeq" id="XP_064659351.1">
    <property type="nucleotide sequence ID" value="XM_064801990.1"/>
</dbReference>
<protein>
    <recommendedName>
        <fullName evidence="2">BTB domain-containing protein</fullName>
    </recommendedName>
</protein>
<evidence type="ECO:0000313" key="3">
    <source>
        <dbReference type="EMBL" id="KAK5170153.1"/>
    </source>
</evidence>
<accession>A0AAV9PE92</accession>
<dbReference type="AlphaFoldDB" id="A0AAV9PE92"/>
<keyword evidence="4" id="KW-1185">Reference proteome</keyword>
<feature type="domain" description="BTB" evidence="2">
    <location>
        <begin position="63"/>
        <end position="130"/>
    </location>
</feature>
<dbReference type="PROSITE" id="PS50097">
    <property type="entry name" value="BTB"/>
    <property type="match status" value="1"/>
</dbReference>
<evidence type="ECO:0000259" key="2">
    <source>
        <dbReference type="PROSITE" id="PS50097"/>
    </source>
</evidence>
<dbReference type="InterPro" id="IPR011333">
    <property type="entry name" value="SKP1/BTB/POZ_sf"/>
</dbReference>
<dbReference type="SUPFAM" id="SSF54695">
    <property type="entry name" value="POZ domain"/>
    <property type="match status" value="1"/>
</dbReference>
<comment type="caution">
    <text evidence="3">The sequence shown here is derived from an EMBL/GenBank/DDBJ whole genome shotgun (WGS) entry which is preliminary data.</text>
</comment>
<organism evidence="3 4">
    <name type="scientific">Saxophila tyrrhenica</name>
    <dbReference type="NCBI Taxonomy" id="1690608"/>
    <lineage>
        <taxon>Eukaryota</taxon>
        <taxon>Fungi</taxon>
        <taxon>Dikarya</taxon>
        <taxon>Ascomycota</taxon>
        <taxon>Pezizomycotina</taxon>
        <taxon>Dothideomycetes</taxon>
        <taxon>Dothideomycetidae</taxon>
        <taxon>Mycosphaerellales</taxon>
        <taxon>Extremaceae</taxon>
        <taxon>Saxophila</taxon>
    </lineage>
</organism>
<dbReference type="EMBL" id="JAVRRT010000007">
    <property type="protein sequence ID" value="KAK5170153.1"/>
    <property type="molecule type" value="Genomic_DNA"/>
</dbReference>